<reference evidence="1" key="1">
    <citation type="submission" date="2021-06" db="EMBL/GenBank/DDBJ databases">
        <authorList>
            <person name="Kallberg Y."/>
            <person name="Tangrot J."/>
            <person name="Rosling A."/>
        </authorList>
    </citation>
    <scope>NUCLEOTIDE SEQUENCE</scope>
    <source>
        <strain evidence="1">MA453B</strain>
    </source>
</reference>
<name>A0A9N9JX37_9GLOM</name>
<dbReference type="Proteomes" id="UP000789405">
    <property type="component" value="Unassembled WGS sequence"/>
</dbReference>
<keyword evidence="2" id="KW-1185">Reference proteome</keyword>
<evidence type="ECO:0000313" key="1">
    <source>
        <dbReference type="EMBL" id="CAG8800398.1"/>
    </source>
</evidence>
<dbReference type="AlphaFoldDB" id="A0A9N9JX37"/>
<feature type="non-terminal residue" evidence="1">
    <location>
        <position position="1"/>
    </location>
</feature>
<dbReference type="OrthoDB" id="2340059at2759"/>
<organism evidence="1 2">
    <name type="scientific">Dentiscutata erythropus</name>
    <dbReference type="NCBI Taxonomy" id="1348616"/>
    <lineage>
        <taxon>Eukaryota</taxon>
        <taxon>Fungi</taxon>
        <taxon>Fungi incertae sedis</taxon>
        <taxon>Mucoromycota</taxon>
        <taxon>Glomeromycotina</taxon>
        <taxon>Glomeromycetes</taxon>
        <taxon>Diversisporales</taxon>
        <taxon>Gigasporaceae</taxon>
        <taxon>Dentiscutata</taxon>
    </lineage>
</organism>
<evidence type="ECO:0000313" key="2">
    <source>
        <dbReference type="Proteomes" id="UP000789405"/>
    </source>
</evidence>
<comment type="caution">
    <text evidence="1">The sequence shown here is derived from an EMBL/GenBank/DDBJ whole genome shotgun (WGS) entry which is preliminary data.</text>
</comment>
<protein>
    <submittedName>
        <fullName evidence="1">19834_t:CDS:1</fullName>
    </submittedName>
</protein>
<proteinExistence type="predicted"/>
<dbReference type="EMBL" id="CAJVPY010034809">
    <property type="protein sequence ID" value="CAG8800398.1"/>
    <property type="molecule type" value="Genomic_DNA"/>
</dbReference>
<gene>
    <name evidence="1" type="ORF">DERYTH_LOCUS23255</name>
</gene>
<accession>A0A9N9JX37</accession>
<feature type="non-terminal residue" evidence="1">
    <location>
        <position position="59"/>
    </location>
</feature>
<sequence length="59" mass="6712">SFMGWSNEAEDENVLTRLICFSDAVTVLNSPQDHVFGDRNTTYELAIHKKDVLVKELLT</sequence>